<dbReference type="SMART" id="SM00701">
    <property type="entry name" value="PGRP"/>
    <property type="match status" value="1"/>
</dbReference>
<dbReference type="AlphaFoldDB" id="A0A1I1PH01"/>
<evidence type="ECO:0000256" key="1">
    <source>
        <dbReference type="ARBA" id="ARBA00007553"/>
    </source>
</evidence>
<proteinExistence type="inferred from homology"/>
<gene>
    <name evidence="5" type="ORF">SAMN05421842_11933</name>
</gene>
<dbReference type="Gene3D" id="3.40.80.10">
    <property type="entry name" value="Peptidoglycan recognition protein-like"/>
    <property type="match status" value="1"/>
</dbReference>
<feature type="domain" description="Peptidoglycan recognition protein family" evidence="4">
    <location>
        <begin position="98"/>
        <end position="224"/>
    </location>
</feature>
<sequence length="254" mass="29545">MSNLISKNKVKRKSINKNTVRKGNKEYYKITPKGIHKNNAHIPKKVILFISIFVLIMLSININQNRYVKFLENNQYYQGSKIKIKDLQKNLPNLKKQLGIHDVQYKWNKELEYNNKPKLLVFHHTASKQLTPQQIHDMHINKEWAGIGYHFYIKKDGTIYRGRPEDAIGAHIKGKNKDSLGICLEGNLEEENPTEDEIKSLEKLSTYLIVKYNINKVQGHGDTYDTLCPGKNFPMELVKEEITKDIKEISINVN</sequence>
<evidence type="ECO:0000259" key="4">
    <source>
        <dbReference type="SMART" id="SM00701"/>
    </source>
</evidence>
<dbReference type="GO" id="GO:0008745">
    <property type="term" value="F:N-acetylmuramoyl-L-alanine amidase activity"/>
    <property type="evidence" value="ECO:0007669"/>
    <property type="project" value="InterPro"/>
</dbReference>
<dbReference type="SMART" id="SM00644">
    <property type="entry name" value="Ami_2"/>
    <property type="match status" value="1"/>
</dbReference>
<dbReference type="InterPro" id="IPR006619">
    <property type="entry name" value="PGRP_domain_met/bac"/>
</dbReference>
<evidence type="ECO:0000313" key="6">
    <source>
        <dbReference type="Proteomes" id="UP000199263"/>
    </source>
</evidence>
<dbReference type="PANTHER" id="PTHR11022:SF41">
    <property type="entry name" value="PEPTIDOGLYCAN-RECOGNITION PROTEIN LC-RELATED"/>
    <property type="match status" value="1"/>
</dbReference>
<reference evidence="5 6" key="1">
    <citation type="submission" date="2016-10" db="EMBL/GenBank/DDBJ databases">
        <authorList>
            <person name="de Groot N.N."/>
        </authorList>
    </citation>
    <scope>NUCLEOTIDE SEQUENCE [LARGE SCALE GENOMIC DNA]</scope>
    <source>
        <strain evidence="5 6">DSM 12992</strain>
    </source>
</reference>
<dbReference type="Pfam" id="PF01510">
    <property type="entry name" value="Amidase_2"/>
    <property type="match status" value="1"/>
</dbReference>
<dbReference type="InterPro" id="IPR036505">
    <property type="entry name" value="Amidase/PGRP_sf"/>
</dbReference>
<dbReference type="PANTHER" id="PTHR11022">
    <property type="entry name" value="PEPTIDOGLYCAN RECOGNITION PROTEIN"/>
    <property type="match status" value="1"/>
</dbReference>
<dbReference type="InterPro" id="IPR015510">
    <property type="entry name" value="PGRP"/>
</dbReference>
<dbReference type="OrthoDB" id="9811296at2"/>
<keyword evidence="2" id="KW-0472">Membrane</keyword>
<dbReference type="InterPro" id="IPR002502">
    <property type="entry name" value="Amidase_domain"/>
</dbReference>
<dbReference type="SUPFAM" id="SSF55846">
    <property type="entry name" value="N-acetylmuramoyl-L-alanine amidase-like"/>
    <property type="match status" value="1"/>
</dbReference>
<evidence type="ECO:0000259" key="3">
    <source>
        <dbReference type="SMART" id="SM00644"/>
    </source>
</evidence>
<dbReference type="GO" id="GO:0009253">
    <property type="term" value="P:peptidoglycan catabolic process"/>
    <property type="evidence" value="ECO:0007669"/>
    <property type="project" value="InterPro"/>
</dbReference>
<dbReference type="Proteomes" id="UP000199263">
    <property type="component" value="Unassembled WGS sequence"/>
</dbReference>
<comment type="similarity">
    <text evidence="1">Belongs to the N-acetylmuramoyl-L-alanine amidase 2 family.</text>
</comment>
<keyword evidence="2" id="KW-1133">Transmembrane helix</keyword>
<evidence type="ECO:0000256" key="2">
    <source>
        <dbReference type="SAM" id="Phobius"/>
    </source>
</evidence>
<keyword evidence="6" id="KW-1185">Reference proteome</keyword>
<feature type="domain" description="N-acetylmuramoyl-L-alanine amidase" evidence="3">
    <location>
        <begin position="106"/>
        <end position="230"/>
    </location>
</feature>
<organism evidence="5 6">
    <name type="scientific">Clostridium uliginosum</name>
    <dbReference type="NCBI Taxonomy" id="119641"/>
    <lineage>
        <taxon>Bacteria</taxon>
        <taxon>Bacillati</taxon>
        <taxon>Bacillota</taxon>
        <taxon>Clostridia</taxon>
        <taxon>Eubacteriales</taxon>
        <taxon>Clostridiaceae</taxon>
        <taxon>Clostridium</taxon>
    </lineage>
</organism>
<dbReference type="GO" id="GO:0008270">
    <property type="term" value="F:zinc ion binding"/>
    <property type="evidence" value="ECO:0007669"/>
    <property type="project" value="InterPro"/>
</dbReference>
<dbReference type="CDD" id="cd06583">
    <property type="entry name" value="PGRP"/>
    <property type="match status" value="1"/>
</dbReference>
<accession>A0A1I1PH01</accession>
<dbReference type="RefSeq" id="WP_090092219.1">
    <property type="nucleotide sequence ID" value="NZ_FOMG01000019.1"/>
</dbReference>
<evidence type="ECO:0000313" key="5">
    <source>
        <dbReference type="EMBL" id="SFD08926.1"/>
    </source>
</evidence>
<feature type="transmembrane region" description="Helical" evidence="2">
    <location>
        <begin position="46"/>
        <end position="62"/>
    </location>
</feature>
<name>A0A1I1PH01_9CLOT</name>
<dbReference type="EMBL" id="FOMG01000019">
    <property type="protein sequence ID" value="SFD08926.1"/>
    <property type="molecule type" value="Genomic_DNA"/>
</dbReference>
<protein>
    <submittedName>
        <fullName evidence="5">N-acetylmuramoyl-L-alanine amidase</fullName>
    </submittedName>
</protein>
<dbReference type="STRING" id="119641.SAMN05421842_11933"/>
<keyword evidence="2" id="KW-0812">Transmembrane</keyword>